<protein>
    <submittedName>
        <fullName evidence="1">Uncharacterized protein</fullName>
    </submittedName>
</protein>
<comment type="caution">
    <text evidence="1">The sequence shown here is derived from an EMBL/GenBank/DDBJ whole genome shotgun (WGS) entry which is preliminary data.</text>
</comment>
<evidence type="ECO:0000313" key="2">
    <source>
        <dbReference type="Proteomes" id="UP000710849"/>
    </source>
</evidence>
<sequence length="76" mass="8710">MWKEVLKGRRGIEAGVEVAVRMGQTYLDAKRWIFPRLIFNGMVVWGSDEILKGGHYVRGGTKFFVDSMVHRVVVDN</sequence>
<dbReference type="EMBL" id="RCSW01000006">
    <property type="protein sequence ID" value="KAF7948337.1"/>
    <property type="molecule type" value="Genomic_DNA"/>
</dbReference>
<dbReference type="Proteomes" id="UP000710849">
    <property type="component" value="Unassembled WGS sequence"/>
</dbReference>
<organism evidence="1 2">
    <name type="scientific">Botrytis byssoidea</name>
    <dbReference type="NCBI Taxonomy" id="139641"/>
    <lineage>
        <taxon>Eukaryota</taxon>
        <taxon>Fungi</taxon>
        <taxon>Dikarya</taxon>
        <taxon>Ascomycota</taxon>
        <taxon>Pezizomycotina</taxon>
        <taxon>Leotiomycetes</taxon>
        <taxon>Helotiales</taxon>
        <taxon>Sclerotiniaceae</taxon>
        <taxon>Botrytis</taxon>
    </lineage>
</organism>
<gene>
    <name evidence="1" type="ORF">EAE97_003748</name>
</gene>
<dbReference type="AlphaFoldDB" id="A0A9P5INL8"/>
<dbReference type="GeneID" id="62147337"/>
<name>A0A9P5INL8_9HELO</name>
<reference evidence="1 2" key="1">
    <citation type="journal article" date="2020" name="Genome Biol. Evol.">
        <title>Comparative genomics of Sclerotiniaceae.</title>
        <authorList>
            <person name="Valero Jimenez C.A."/>
            <person name="Steentjes M."/>
            <person name="Scholten O.E."/>
            <person name="Van Kan J.A.L."/>
        </authorList>
    </citation>
    <scope>NUCLEOTIDE SEQUENCE [LARGE SCALE GENOMIC DNA]</scope>
    <source>
        <strain evidence="1 2">MUCL 94</strain>
    </source>
</reference>
<dbReference type="RefSeq" id="XP_038734869.1">
    <property type="nucleotide sequence ID" value="XM_038874260.1"/>
</dbReference>
<keyword evidence="2" id="KW-1185">Reference proteome</keyword>
<accession>A0A9P5INL8</accession>
<proteinExistence type="predicted"/>
<evidence type="ECO:0000313" key="1">
    <source>
        <dbReference type="EMBL" id="KAF7948337.1"/>
    </source>
</evidence>